<proteinExistence type="predicted"/>
<dbReference type="AlphaFoldDB" id="A0AAN9LPJ8"/>
<dbReference type="Proteomes" id="UP001367508">
    <property type="component" value="Unassembled WGS sequence"/>
</dbReference>
<dbReference type="EMBL" id="JAYMYQ010000004">
    <property type="protein sequence ID" value="KAK7339431.1"/>
    <property type="molecule type" value="Genomic_DNA"/>
</dbReference>
<dbReference type="PANTHER" id="PTHR47076">
    <property type="entry name" value="NHL DOMAIN PROTEIN"/>
    <property type="match status" value="1"/>
</dbReference>
<comment type="caution">
    <text evidence="1">The sequence shown here is derived from an EMBL/GenBank/DDBJ whole genome shotgun (WGS) entry which is preliminary data.</text>
</comment>
<sequence>MSPSPMINDSGDDIMFEKRGCCFWITGTDSKTTSPSSNDLQWCARGWAKVREWSEMVAGPKWKTFIRRFNKNYYQHRTFGYSKQGSFQYDPLSYALNFDDGTGDKEDEYYSHDFSSRYASVPASAKSSMDLGKDSPSFV</sequence>
<name>A0AAN9LPJ8_CANGL</name>
<evidence type="ECO:0000313" key="1">
    <source>
        <dbReference type="EMBL" id="KAK7339431.1"/>
    </source>
</evidence>
<keyword evidence="2" id="KW-1185">Reference proteome</keyword>
<organism evidence="1 2">
    <name type="scientific">Canavalia gladiata</name>
    <name type="common">Sword bean</name>
    <name type="synonym">Dolichos gladiatus</name>
    <dbReference type="NCBI Taxonomy" id="3824"/>
    <lineage>
        <taxon>Eukaryota</taxon>
        <taxon>Viridiplantae</taxon>
        <taxon>Streptophyta</taxon>
        <taxon>Embryophyta</taxon>
        <taxon>Tracheophyta</taxon>
        <taxon>Spermatophyta</taxon>
        <taxon>Magnoliopsida</taxon>
        <taxon>eudicotyledons</taxon>
        <taxon>Gunneridae</taxon>
        <taxon>Pentapetalae</taxon>
        <taxon>rosids</taxon>
        <taxon>fabids</taxon>
        <taxon>Fabales</taxon>
        <taxon>Fabaceae</taxon>
        <taxon>Papilionoideae</taxon>
        <taxon>50 kb inversion clade</taxon>
        <taxon>NPAAA clade</taxon>
        <taxon>indigoferoid/millettioid clade</taxon>
        <taxon>Phaseoleae</taxon>
        <taxon>Canavalia</taxon>
    </lineage>
</organism>
<dbReference type="PANTHER" id="PTHR47076:SF1">
    <property type="entry name" value="NHL DOMAIN PROTEIN"/>
    <property type="match status" value="1"/>
</dbReference>
<protein>
    <submittedName>
        <fullName evidence="1">Uncharacterized protein</fullName>
    </submittedName>
</protein>
<accession>A0AAN9LPJ8</accession>
<reference evidence="1 2" key="1">
    <citation type="submission" date="2024-01" db="EMBL/GenBank/DDBJ databases">
        <title>The genomes of 5 underutilized Papilionoideae crops provide insights into root nodulation and disease resistanc.</title>
        <authorList>
            <person name="Jiang F."/>
        </authorList>
    </citation>
    <scope>NUCLEOTIDE SEQUENCE [LARGE SCALE GENOMIC DNA]</scope>
    <source>
        <strain evidence="1">LVBAO_FW01</strain>
        <tissue evidence="1">Leaves</tissue>
    </source>
</reference>
<evidence type="ECO:0000313" key="2">
    <source>
        <dbReference type="Proteomes" id="UP001367508"/>
    </source>
</evidence>
<gene>
    <name evidence="1" type="ORF">VNO77_20096</name>
</gene>